<feature type="non-terminal residue" evidence="1">
    <location>
        <position position="1"/>
    </location>
</feature>
<organism evidence="1">
    <name type="scientific">Salmonella enterica subsp. enterica serovar Kottbus</name>
    <dbReference type="NCBI Taxonomy" id="224727"/>
    <lineage>
        <taxon>Bacteria</taxon>
        <taxon>Pseudomonadati</taxon>
        <taxon>Pseudomonadota</taxon>
        <taxon>Gammaproteobacteria</taxon>
        <taxon>Enterobacterales</taxon>
        <taxon>Enterobacteriaceae</taxon>
        <taxon>Salmonella</taxon>
    </lineage>
</organism>
<reference evidence="1" key="1">
    <citation type="submission" date="2018-06" db="EMBL/GenBank/DDBJ databases">
        <authorList>
            <person name="Ashton P.M."/>
            <person name="Dallman T."/>
            <person name="Nair S."/>
            <person name="De Pinna E."/>
            <person name="Peters T."/>
            <person name="Grant K."/>
        </authorList>
    </citation>
    <scope>NUCLEOTIDE SEQUENCE</scope>
    <source>
        <strain evidence="1">430336</strain>
    </source>
</reference>
<dbReference type="Pfam" id="PF02413">
    <property type="entry name" value="Caudo_TAP"/>
    <property type="match status" value="1"/>
</dbReference>
<protein>
    <submittedName>
        <fullName evidence="1">Phage tail protein</fullName>
    </submittedName>
</protein>
<accession>A0A5U6MEY3</accession>
<name>A0A5U6MEY3_SALET</name>
<comment type="caution">
    <text evidence="1">The sequence shown here is derived from an EMBL/GenBank/DDBJ whole genome shotgun (WGS) entry which is preliminary data.</text>
</comment>
<dbReference type="EMBL" id="AAGQTM010000027">
    <property type="protein sequence ID" value="EBQ9796699.1"/>
    <property type="molecule type" value="Genomic_DNA"/>
</dbReference>
<sequence length="73" mass="8218">RQNLLDDANDATKDWRTELSLGIISDEDKASLVKWMTYIKALNALNLSGAKDEAGYNAIKWPDKPEKNPAKQE</sequence>
<gene>
    <name evidence="1" type="ORF">DM035_21455</name>
</gene>
<proteinExistence type="predicted"/>
<evidence type="ECO:0000313" key="1">
    <source>
        <dbReference type="EMBL" id="EBQ9796699.1"/>
    </source>
</evidence>
<dbReference type="AlphaFoldDB" id="A0A5U6MEY3"/>
<dbReference type="InterPro" id="IPR003458">
    <property type="entry name" value="Phage_T4_Gp38_tail_assem"/>
</dbReference>